<dbReference type="PANTHER" id="PTHR35201:SF4">
    <property type="entry name" value="BETA-PINACENE SYNTHASE-RELATED"/>
    <property type="match status" value="1"/>
</dbReference>
<keyword evidence="4 6" id="KW-0460">Magnesium</keyword>
<dbReference type="SFLD" id="SFLDG01020">
    <property type="entry name" value="Terpene_Cyclase_Like_2"/>
    <property type="match status" value="1"/>
</dbReference>
<keyword evidence="8" id="KW-1185">Reference proteome</keyword>
<dbReference type="SFLD" id="SFLDS00005">
    <property type="entry name" value="Isoprenoid_Synthase_Type_I"/>
    <property type="match status" value="1"/>
</dbReference>
<proteinExistence type="inferred from homology"/>
<comment type="cofactor">
    <cofactor evidence="1 6">
        <name>Mg(2+)</name>
        <dbReference type="ChEBI" id="CHEBI:18420"/>
    </cofactor>
</comment>
<dbReference type="EMBL" id="JANKHO010000277">
    <property type="protein sequence ID" value="KAJ3512151.1"/>
    <property type="molecule type" value="Genomic_DNA"/>
</dbReference>
<reference evidence="7" key="1">
    <citation type="submission" date="2022-07" db="EMBL/GenBank/DDBJ databases">
        <title>Genome Sequence of Agrocybe chaxingu.</title>
        <authorList>
            <person name="Buettner E."/>
        </authorList>
    </citation>
    <scope>NUCLEOTIDE SEQUENCE</scope>
    <source>
        <strain evidence="7">MP-N11</strain>
    </source>
</reference>
<dbReference type="Gene3D" id="1.10.600.10">
    <property type="entry name" value="Farnesyl Diphosphate Synthase"/>
    <property type="match status" value="1"/>
</dbReference>
<keyword evidence="3 6" id="KW-0479">Metal-binding</keyword>
<gene>
    <name evidence="7" type="ORF">NLJ89_g3690</name>
</gene>
<evidence type="ECO:0000256" key="1">
    <source>
        <dbReference type="ARBA" id="ARBA00001946"/>
    </source>
</evidence>
<evidence type="ECO:0000256" key="2">
    <source>
        <dbReference type="ARBA" id="ARBA00006333"/>
    </source>
</evidence>
<evidence type="ECO:0000256" key="3">
    <source>
        <dbReference type="ARBA" id="ARBA00022723"/>
    </source>
</evidence>
<comment type="caution">
    <text evidence="7">The sequence shown here is derived from an EMBL/GenBank/DDBJ whole genome shotgun (WGS) entry which is preliminary data.</text>
</comment>
<dbReference type="Pfam" id="PF19086">
    <property type="entry name" value="Terpene_syn_C_2"/>
    <property type="match status" value="1"/>
</dbReference>
<protein>
    <recommendedName>
        <fullName evidence="6">Terpene synthase</fullName>
        <ecNumber evidence="6">4.2.3.-</ecNumber>
    </recommendedName>
</protein>
<organism evidence="7 8">
    <name type="scientific">Agrocybe chaxingu</name>
    <dbReference type="NCBI Taxonomy" id="84603"/>
    <lineage>
        <taxon>Eukaryota</taxon>
        <taxon>Fungi</taxon>
        <taxon>Dikarya</taxon>
        <taxon>Basidiomycota</taxon>
        <taxon>Agaricomycotina</taxon>
        <taxon>Agaricomycetes</taxon>
        <taxon>Agaricomycetidae</taxon>
        <taxon>Agaricales</taxon>
        <taxon>Agaricineae</taxon>
        <taxon>Strophariaceae</taxon>
        <taxon>Agrocybe</taxon>
    </lineage>
</organism>
<dbReference type="Proteomes" id="UP001148786">
    <property type="component" value="Unassembled WGS sequence"/>
</dbReference>
<dbReference type="EC" id="4.2.3.-" evidence="6"/>
<dbReference type="AlphaFoldDB" id="A0A9W8K487"/>
<dbReference type="GO" id="GO:0046872">
    <property type="term" value="F:metal ion binding"/>
    <property type="evidence" value="ECO:0007669"/>
    <property type="project" value="UniProtKB-KW"/>
</dbReference>
<dbReference type="OrthoDB" id="6486656at2759"/>
<dbReference type="InterPro" id="IPR008949">
    <property type="entry name" value="Isoprenoid_synthase_dom_sf"/>
</dbReference>
<sequence>MNIFWVFDEYFETGNAEETRRKADIVMDALHNPHKPRPSGEWAGGQITREFWLNFSRAATPSAQKRFIQSFQIYTDSVVEQSADRDAKHIRDIDSFLALRQRTIGVAPSYIIGQMYMDLPDYAVEHPAIHNLARYGAELIFFENDLYSYDIEQSRGESDHNLVTVIMKQLGLTEQEAFDWIGRLHEETVEKFLLEYQKVPKFEDERVTKGTADYVSVIGTWVRANDQWHFETRRYFGKDGLRVQNERTISLSPKVF</sequence>
<evidence type="ECO:0000256" key="5">
    <source>
        <dbReference type="ARBA" id="ARBA00023239"/>
    </source>
</evidence>
<evidence type="ECO:0000256" key="4">
    <source>
        <dbReference type="ARBA" id="ARBA00022842"/>
    </source>
</evidence>
<dbReference type="GO" id="GO:0008299">
    <property type="term" value="P:isoprenoid biosynthetic process"/>
    <property type="evidence" value="ECO:0007669"/>
    <property type="project" value="UniProtKB-ARBA"/>
</dbReference>
<keyword evidence="5 6" id="KW-0456">Lyase</keyword>
<evidence type="ECO:0000313" key="7">
    <source>
        <dbReference type="EMBL" id="KAJ3512151.1"/>
    </source>
</evidence>
<dbReference type="InterPro" id="IPR034686">
    <property type="entry name" value="Terpene_cyclase-like_2"/>
</dbReference>
<evidence type="ECO:0000256" key="6">
    <source>
        <dbReference type="RuleBase" id="RU366034"/>
    </source>
</evidence>
<name>A0A9W8K487_9AGAR</name>
<comment type="similarity">
    <text evidence="2 6">Belongs to the terpene synthase family.</text>
</comment>
<dbReference type="GO" id="GO:0010333">
    <property type="term" value="F:terpene synthase activity"/>
    <property type="evidence" value="ECO:0007669"/>
    <property type="project" value="InterPro"/>
</dbReference>
<dbReference type="SUPFAM" id="SSF48576">
    <property type="entry name" value="Terpenoid synthases"/>
    <property type="match status" value="1"/>
</dbReference>
<dbReference type="PANTHER" id="PTHR35201">
    <property type="entry name" value="TERPENE SYNTHASE"/>
    <property type="match status" value="1"/>
</dbReference>
<accession>A0A9W8K487</accession>
<evidence type="ECO:0000313" key="8">
    <source>
        <dbReference type="Proteomes" id="UP001148786"/>
    </source>
</evidence>